<keyword evidence="7" id="KW-0472">Membrane</keyword>
<dbReference type="Proteomes" id="UP001583280">
    <property type="component" value="Unassembled WGS sequence"/>
</dbReference>
<evidence type="ECO:0000256" key="6">
    <source>
        <dbReference type="SAM" id="MobiDB-lite"/>
    </source>
</evidence>
<evidence type="ECO:0000313" key="9">
    <source>
        <dbReference type="EMBL" id="KAL1893094.1"/>
    </source>
</evidence>
<feature type="compositionally biased region" description="Low complexity" evidence="6">
    <location>
        <begin position="140"/>
        <end position="160"/>
    </location>
</feature>
<dbReference type="InterPro" id="IPR000719">
    <property type="entry name" value="Prot_kinase_dom"/>
</dbReference>
<evidence type="ECO:0000256" key="1">
    <source>
        <dbReference type="ARBA" id="ARBA00022679"/>
    </source>
</evidence>
<evidence type="ECO:0000259" key="8">
    <source>
        <dbReference type="PROSITE" id="PS50011"/>
    </source>
</evidence>
<dbReference type="InterPro" id="IPR050339">
    <property type="entry name" value="CC_SR_Kinase"/>
</dbReference>
<dbReference type="Gene3D" id="1.10.510.10">
    <property type="entry name" value="Transferase(Phosphotransferase) domain 1"/>
    <property type="match status" value="1"/>
</dbReference>
<feature type="region of interest" description="Disordered" evidence="6">
    <location>
        <begin position="545"/>
        <end position="632"/>
    </location>
</feature>
<dbReference type="Gene3D" id="3.30.200.20">
    <property type="entry name" value="Phosphorylase Kinase, domain 1"/>
    <property type="match status" value="1"/>
</dbReference>
<feature type="transmembrane region" description="Helical" evidence="7">
    <location>
        <begin position="729"/>
        <end position="749"/>
    </location>
</feature>
<dbReference type="Pfam" id="PF00069">
    <property type="entry name" value="Pkinase"/>
    <property type="match status" value="1"/>
</dbReference>
<dbReference type="PROSITE" id="PS00108">
    <property type="entry name" value="PROTEIN_KINASE_ST"/>
    <property type="match status" value="1"/>
</dbReference>
<reference evidence="9 10" key="1">
    <citation type="journal article" date="2024" name="IMA Fungus">
        <title>IMA Genome - F19 : A genome assembly and annotation guide to empower mycologists, including annotated draft genome sequences of Ceratocystis pirilliformis, Diaporthe australafricana, Fusarium ophioides, Paecilomyces lecythidis, and Sporothrix stenoceras.</title>
        <authorList>
            <person name="Aylward J."/>
            <person name="Wilson A.M."/>
            <person name="Visagie C.M."/>
            <person name="Spraker J."/>
            <person name="Barnes I."/>
            <person name="Buitendag C."/>
            <person name="Ceriani C."/>
            <person name="Del Mar Angel L."/>
            <person name="du Plessis D."/>
            <person name="Fuchs T."/>
            <person name="Gasser K."/>
            <person name="Kramer D."/>
            <person name="Li W."/>
            <person name="Munsamy K."/>
            <person name="Piso A."/>
            <person name="Price J.L."/>
            <person name="Sonnekus B."/>
            <person name="Thomas C."/>
            <person name="van der Nest A."/>
            <person name="van Dijk A."/>
            <person name="van Heerden A."/>
            <person name="van Vuuren N."/>
            <person name="Yilmaz N."/>
            <person name="Duong T.A."/>
            <person name="van der Merwe N.A."/>
            <person name="Wingfield M.J."/>
            <person name="Wingfield B.D."/>
        </authorList>
    </citation>
    <scope>NUCLEOTIDE SEQUENCE [LARGE SCALE GENOMIC DNA]</scope>
    <source>
        <strain evidence="9 10">CMW 12675</strain>
    </source>
</reference>
<dbReference type="EMBL" id="JAWDJO010000117">
    <property type="protein sequence ID" value="KAL1893094.1"/>
    <property type="molecule type" value="Genomic_DNA"/>
</dbReference>
<feature type="compositionally biased region" description="Basic and acidic residues" evidence="6">
    <location>
        <begin position="583"/>
        <end position="593"/>
    </location>
</feature>
<keyword evidence="1" id="KW-0808">Transferase</keyword>
<dbReference type="SUPFAM" id="SSF56112">
    <property type="entry name" value="Protein kinase-like (PK-like)"/>
    <property type="match status" value="1"/>
</dbReference>
<keyword evidence="10" id="KW-1185">Reference proteome</keyword>
<dbReference type="PANTHER" id="PTHR11042">
    <property type="entry name" value="EUKARYOTIC TRANSLATION INITIATION FACTOR 2-ALPHA KINASE EIF2-ALPHA KINASE -RELATED"/>
    <property type="match status" value="1"/>
</dbReference>
<dbReference type="CDD" id="cd14014">
    <property type="entry name" value="STKc_PknB_like"/>
    <property type="match status" value="1"/>
</dbReference>
<keyword evidence="3 9" id="KW-0418">Kinase</keyword>
<accession>A0ABR3YXI4</accession>
<dbReference type="InterPro" id="IPR011009">
    <property type="entry name" value="Kinase-like_dom_sf"/>
</dbReference>
<feature type="region of interest" description="Disordered" evidence="6">
    <location>
        <begin position="38"/>
        <end position="60"/>
    </location>
</feature>
<evidence type="ECO:0000256" key="3">
    <source>
        <dbReference type="ARBA" id="ARBA00022777"/>
    </source>
</evidence>
<feature type="domain" description="Protein kinase" evidence="8">
    <location>
        <begin position="175"/>
        <end position="497"/>
    </location>
</feature>
<feature type="compositionally biased region" description="Polar residues" evidence="6">
    <location>
        <begin position="545"/>
        <end position="559"/>
    </location>
</feature>
<feature type="region of interest" description="Disordered" evidence="6">
    <location>
        <begin position="84"/>
        <end position="110"/>
    </location>
</feature>
<dbReference type="GO" id="GO:0016301">
    <property type="term" value="F:kinase activity"/>
    <property type="evidence" value="ECO:0007669"/>
    <property type="project" value="UniProtKB-KW"/>
</dbReference>
<keyword evidence="7" id="KW-0812">Transmembrane</keyword>
<dbReference type="PANTHER" id="PTHR11042:SF138">
    <property type="entry name" value="SERINE_THREONINE-PROTEIN KINASE IKS1-RELATED"/>
    <property type="match status" value="1"/>
</dbReference>
<comment type="caution">
    <text evidence="9">The sequence shown here is derived from an EMBL/GenBank/DDBJ whole genome shotgun (WGS) entry which is preliminary data.</text>
</comment>
<name>A0ABR3YXI4_9PEZI</name>
<feature type="transmembrane region" description="Helical" evidence="7">
    <location>
        <begin position="794"/>
        <end position="815"/>
    </location>
</feature>
<keyword evidence="2" id="KW-0547">Nucleotide-binding</keyword>
<evidence type="ECO:0000256" key="7">
    <source>
        <dbReference type="SAM" id="Phobius"/>
    </source>
</evidence>
<evidence type="ECO:0000256" key="4">
    <source>
        <dbReference type="ARBA" id="ARBA00022840"/>
    </source>
</evidence>
<evidence type="ECO:0000256" key="2">
    <source>
        <dbReference type="ARBA" id="ARBA00022741"/>
    </source>
</evidence>
<dbReference type="InterPro" id="IPR008271">
    <property type="entry name" value="Ser/Thr_kinase_AS"/>
</dbReference>
<dbReference type="SMART" id="SM00220">
    <property type="entry name" value="S_TKc"/>
    <property type="match status" value="1"/>
</dbReference>
<protein>
    <submittedName>
        <fullName evidence="9">Serine/threonine-protein kinase iks1</fullName>
    </submittedName>
</protein>
<comment type="similarity">
    <text evidence="5">Belongs to the protein kinase superfamily. Ser/Thr protein kinase family. GCN2 subfamily.</text>
</comment>
<feature type="region of interest" description="Disordered" evidence="6">
    <location>
        <begin position="126"/>
        <end position="161"/>
    </location>
</feature>
<keyword evidence="4" id="KW-0067">ATP-binding</keyword>
<keyword evidence="7" id="KW-1133">Transmembrane helix</keyword>
<proteinExistence type="inferred from homology"/>
<feature type="compositionally biased region" description="Polar residues" evidence="6">
    <location>
        <begin position="38"/>
        <end position="50"/>
    </location>
</feature>
<feature type="transmembrane region" description="Helical" evidence="7">
    <location>
        <begin position="697"/>
        <end position="717"/>
    </location>
</feature>
<evidence type="ECO:0000313" key="10">
    <source>
        <dbReference type="Proteomes" id="UP001583280"/>
    </source>
</evidence>
<evidence type="ECO:0000256" key="5">
    <source>
        <dbReference type="ARBA" id="ARBA00037982"/>
    </source>
</evidence>
<sequence length="836" mass="91462">MFVIDQPTRRHRNAIVVRDPTSQQLDIRLLTECPTCHRSLQPSVPPSDQNGFEGGQAGGRHESYVNPEYFRMLRAGAYSHRIANSGARPESEIRPGQGGAGSPPLTTSRSPLRRYVQPILPGSVSAPSNVFVENPEGEESPSLSQQSSPRPGQRQQPSSGIKKEAFSPHYFHTFFVEEKVLGKGGKGVVLLVRHQIDGCTLGHFACKRVPVGNDHAWLEKVLVEVELLAKLSHPNLVSYRHVWLEDVQLSMFGPSVACAFILQQYCNGGDLLNYVAGSAPAAITKEDLKAQLRRRRSRSQRDAPSIPRRQLPLEEIYSLFKDVTSGLVYLHANSYIHRDLKPSNCLLHHDDNSTVATTCLISDFGEVQVENAARKSTGSTGTISYCAPEVLRKDAAGRYGNFTTKSDIFSLGMILYFMCFGRLPYRNSNATDEEQEDIDLLREEILCWEGFHEERRERPDLPPKLYQLIKTLLAVDPTNRPSAAEVLAAIRNESPFESGMRGTGGVAPLGIRRVQLVDTPSPSATPTPGMLHTQYKTDTYSLLNPATDGRSTPQNNITLPATGPNPFASGSHRLSRSPARASGLDHGEIENPRLRSQTAAISHDQGQELTHHRRSVREIPINRQHADSENVSEAISASTALQCSPIHHSLLASDSSTAPHTNSLPLLMAPPTTMSASVRPAFAVLHTLRLAILVIDYYIDSLSAPLLLTLRWFLFLAKAASVVQPCAPYIPSISAALPLIGLAGLDLLLPLPSDLASNSLGAGLSSSPPARLGRHRTGRRIATVQGESENEAPLFTWTFSGAVVLGVVHMLVLWWTTRVGTLCVLSSAAKFDRDSE</sequence>
<dbReference type="PROSITE" id="PS50011">
    <property type="entry name" value="PROTEIN_KINASE_DOM"/>
    <property type="match status" value="1"/>
</dbReference>
<organism evidence="9 10">
    <name type="scientific">Ceratocystis pirilliformis</name>
    <dbReference type="NCBI Taxonomy" id="259994"/>
    <lineage>
        <taxon>Eukaryota</taxon>
        <taxon>Fungi</taxon>
        <taxon>Dikarya</taxon>
        <taxon>Ascomycota</taxon>
        <taxon>Pezizomycotina</taxon>
        <taxon>Sordariomycetes</taxon>
        <taxon>Hypocreomycetidae</taxon>
        <taxon>Microascales</taxon>
        <taxon>Ceratocystidaceae</taxon>
        <taxon>Ceratocystis</taxon>
    </lineage>
</organism>
<gene>
    <name evidence="9" type="primary">IKS1</name>
    <name evidence="9" type="ORF">Cpir12675_004285</name>
</gene>